<dbReference type="InterPro" id="IPR027443">
    <property type="entry name" value="IPNS-like_sf"/>
</dbReference>
<dbReference type="AlphaFoldDB" id="A0A317XRL2"/>
<dbReference type="PANTHER" id="PTHR30613">
    <property type="entry name" value="UNCHARACTERIZED PROTEIN YBIU-RELATED"/>
    <property type="match status" value="1"/>
</dbReference>
<reference evidence="2 3" key="1">
    <citation type="journal article" date="2018" name="Mol. Biol. Evol.">
        <title>Broad Genomic Sampling Reveals a Smut Pathogenic Ancestry of the Fungal Clade Ustilaginomycotina.</title>
        <authorList>
            <person name="Kijpornyongpan T."/>
            <person name="Mondo S.J."/>
            <person name="Barry K."/>
            <person name="Sandor L."/>
            <person name="Lee J."/>
            <person name="Lipzen A."/>
            <person name="Pangilinan J."/>
            <person name="LaButti K."/>
            <person name="Hainaut M."/>
            <person name="Henrissat B."/>
            <person name="Grigoriev I.V."/>
            <person name="Spatafora J.W."/>
            <person name="Aime M.C."/>
        </authorList>
    </citation>
    <scope>NUCLEOTIDE SEQUENCE [LARGE SCALE GENOMIC DNA]</scope>
    <source>
        <strain evidence="2 3">MCA 3645</strain>
    </source>
</reference>
<organism evidence="2 3">
    <name type="scientific">Testicularia cyperi</name>
    <dbReference type="NCBI Taxonomy" id="1882483"/>
    <lineage>
        <taxon>Eukaryota</taxon>
        <taxon>Fungi</taxon>
        <taxon>Dikarya</taxon>
        <taxon>Basidiomycota</taxon>
        <taxon>Ustilaginomycotina</taxon>
        <taxon>Ustilaginomycetes</taxon>
        <taxon>Ustilaginales</taxon>
        <taxon>Anthracoideaceae</taxon>
        <taxon>Testicularia</taxon>
    </lineage>
</organism>
<sequence length="620" mass="68351">MQRERKHRHAASTFDTNPTYSTVQFAVSRLADLASLLPSVKFLALLPGIRGDHMVYCSRGTGVILKESSTAQRCNMPESFSLSFFISPCVHDGRHRNEDKAQQRAATQPPPPPSSASTPAPSSSKAPKKGKEEGTIASVFASLSGGSLEDTLPSRFSALKQSLIESPAHVEHLQKTWNSVLPALAQKVDEVKRLRGKTIPEVEFPGSGSNAHSRSLSDWTDARTYAEIKDRGAAVIRNVVPRDKVLEWKQQIREYAAANNAKGFPADNPQVYELYWSKPQLEARSHPNLIQTCQTFLQLFHSPASTGASSKVQATGGDLDRAASLSNLLMYVDRLRIRQPGDAKFALGAHIDGGGVERWECDEFRALWDNILRTGGDWRSHDPWSLGTNGERMAAKTDMYEGPGQCGVFRPLQGWLSMSDTKAGEGTLKLLPFLRESTAYIVLRPFFSPRKSRTECASTSEFLDASNWVFDGTSKKFPGCSLGHNIELDDATHPHLELAETMTSVPQVGPGDMVLWHCDGVHSVESHHRGTTDSSVLYIPAIPTTKVNWQYIQDQKLCFHQGIPPPDFPGGKGESQFQNRGTPADVSDTTARRSLGLEPLDLESAAPDEQHLLRWCNEQI</sequence>
<dbReference type="Gene3D" id="2.60.120.330">
    <property type="entry name" value="B-lactam Antibiotic, Isopenicillin N Synthase, Chain"/>
    <property type="match status" value="1"/>
</dbReference>
<dbReference type="InterPro" id="IPR010856">
    <property type="entry name" value="Gig2-like"/>
</dbReference>
<feature type="region of interest" description="Disordered" evidence="1">
    <location>
        <begin position="565"/>
        <end position="591"/>
    </location>
</feature>
<dbReference type="Proteomes" id="UP000246740">
    <property type="component" value="Unassembled WGS sequence"/>
</dbReference>
<feature type="region of interest" description="Disordered" evidence="1">
    <location>
        <begin position="93"/>
        <end position="133"/>
    </location>
</feature>
<feature type="compositionally biased region" description="Low complexity" evidence="1">
    <location>
        <begin position="115"/>
        <end position="125"/>
    </location>
</feature>
<evidence type="ECO:0000256" key="1">
    <source>
        <dbReference type="SAM" id="MobiDB-lite"/>
    </source>
</evidence>
<feature type="compositionally biased region" description="Basic and acidic residues" evidence="1">
    <location>
        <begin position="93"/>
        <end position="102"/>
    </location>
</feature>
<name>A0A317XRL2_9BASI</name>
<dbReference type="InParanoid" id="A0A317XRL2"/>
<gene>
    <name evidence="2" type="ORF">BCV70DRAFT_223083</name>
</gene>
<dbReference type="PANTHER" id="PTHR30613:SF1">
    <property type="entry name" value="DUF1479 DOMAIN PROTEIN (AFU_ORTHOLOGUE AFUA_5G09280)"/>
    <property type="match status" value="1"/>
</dbReference>
<proteinExistence type="predicted"/>
<evidence type="ECO:0000313" key="3">
    <source>
        <dbReference type="Proteomes" id="UP000246740"/>
    </source>
</evidence>
<evidence type="ECO:0000313" key="2">
    <source>
        <dbReference type="EMBL" id="PWZ00528.1"/>
    </source>
</evidence>
<dbReference type="Pfam" id="PF07350">
    <property type="entry name" value="Gig2-like"/>
    <property type="match status" value="1"/>
</dbReference>
<dbReference type="EMBL" id="KZ819192">
    <property type="protein sequence ID" value="PWZ00528.1"/>
    <property type="molecule type" value="Genomic_DNA"/>
</dbReference>
<dbReference type="SUPFAM" id="SSF51197">
    <property type="entry name" value="Clavaminate synthase-like"/>
    <property type="match status" value="1"/>
</dbReference>
<protein>
    <submittedName>
        <fullName evidence="2">DUF1479-domain-containing protein</fullName>
    </submittedName>
</protein>
<dbReference type="STRING" id="1882483.A0A317XRL2"/>
<accession>A0A317XRL2</accession>
<dbReference type="OrthoDB" id="8249012at2759"/>
<keyword evidence="3" id="KW-1185">Reference proteome</keyword>